<organism evidence="2">
    <name type="scientific">marine sediment metagenome</name>
    <dbReference type="NCBI Taxonomy" id="412755"/>
    <lineage>
        <taxon>unclassified sequences</taxon>
        <taxon>metagenomes</taxon>
        <taxon>ecological metagenomes</taxon>
    </lineage>
</organism>
<proteinExistence type="predicted"/>
<name>X0UVB6_9ZZZZ</name>
<accession>X0UVB6</accession>
<feature type="transmembrane region" description="Helical" evidence="1">
    <location>
        <begin position="117"/>
        <end position="135"/>
    </location>
</feature>
<gene>
    <name evidence="2" type="ORF">S01H1_40910</name>
</gene>
<dbReference type="EMBL" id="BARS01025926">
    <property type="protein sequence ID" value="GAG09794.1"/>
    <property type="molecule type" value="Genomic_DNA"/>
</dbReference>
<comment type="caution">
    <text evidence="2">The sequence shown here is derived from an EMBL/GenBank/DDBJ whole genome shotgun (WGS) entry which is preliminary data.</text>
</comment>
<keyword evidence="1" id="KW-1133">Transmembrane helix</keyword>
<feature type="transmembrane region" description="Helical" evidence="1">
    <location>
        <begin position="195"/>
        <end position="217"/>
    </location>
</feature>
<evidence type="ECO:0000313" key="2">
    <source>
        <dbReference type="EMBL" id="GAG09794.1"/>
    </source>
</evidence>
<feature type="transmembrane region" description="Helical" evidence="1">
    <location>
        <begin position="57"/>
        <end position="78"/>
    </location>
</feature>
<feature type="transmembrane region" description="Helical" evidence="1">
    <location>
        <begin position="155"/>
        <end position="174"/>
    </location>
</feature>
<protein>
    <submittedName>
        <fullName evidence="2">Uncharacterized protein</fullName>
    </submittedName>
</protein>
<sequence length="219" mass="22629">LVDVLITILMLGSLWGFSEVVLGGVIRAAGLPYRAGILAGVGMGIMGIAISASRKPLMLAGIALVAVLCKQLVVPILHVSVMCKANSCLAVMLEGLALSGVASLAGRKLDRGHLAQIASGASAALLAAAAFYFVGMQVAPCRYLLSFNRPGGFQAFLAAEGLVWAAFSGILFPVGYWLGARLGDTIFVPGTRKRLLYYASAVLVICCWVASAFAIAAGL</sequence>
<feature type="non-terminal residue" evidence="2">
    <location>
        <position position="1"/>
    </location>
</feature>
<evidence type="ECO:0000256" key="1">
    <source>
        <dbReference type="SAM" id="Phobius"/>
    </source>
</evidence>
<keyword evidence="1" id="KW-0472">Membrane</keyword>
<feature type="transmembrane region" description="Helical" evidence="1">
    <location>
        <begin position="33"/>
        <end position="50"/>
    </location>
</feature>
<reference evidence="2" key="1">
    <citation type="journal article" date="2014" name="Front. Microbiol.">
        <title>High frequency of phylogenetically diverse reductive dehalogenase-homologous genes in deep subseafloor sedimentary metagenomes.</title>
        <authorList>
            <person name="Kawai M."/>
            <person name="Futagami T."/>
            <person name="Toyoda A."/>
            <person name="Takaki Y."/>
            <person name="Nishi S."/>
            <person name="Hori S."/>
            <person name="Arai W."/>
            <person name="Tsubouchi T."/>
            <person name="Morono Y."/>
            <person name="Uchiyama I."/>
            <person name="Ito T."/>
            <person name="Fujiyama A."/>
            <person name="Inagaki F."/>
            <person name="Takami H."/>
        </authorList>
    </citation>
    <scope>NUCLEOTIDE SEQUENCE</scope>
    <source>
        <strain evidence="2">Expedition CK06-06</strain>
    </source>
</reference>
<keyword evidence="1" id="KW-0812">Transmembrane</keyword>
<dbReference type="AlphaFoldDB" id="X0UVB6"/>